<feature type="compositionally biased region" description="Pro residues" evidence="1">
    <location>
        <begin position="109"/>
        <end position="126"/>
    </location>
</feature>
<evidence type="ECO:0000313" key="3">
    <source>
        <dbReference type="Proteomes" id="UP000581769"/>
    </source>
</evidence>
<sequence length="163" mass="18174">MDDLDGLRTRLAALVREQTDRETLREQRSDQAKAEALEHMTKQVKAAERYVMHRRELGKREDAKGRPQQESVREFDFEPEAHQAENGSQGLDFTPTPPTGRGTGRHAAPIPPPAAPAPPSGPPAPIPSARAERPAAAPSRRRRATPEELDDEDDAFMNNRWRG</sequence>
<keyword evidence="2" id="KW-0670">Pyruvate</keyword>
<protein>
    <submittedName>
        <fullName evidence="2">Pyruvate/2-oxoglutarate dehydrogenase complex dihydrolipoamide acyltransferase (E2) component</fullName>
    </submittedName>
</protein>
<accession>A0A840IP62</accession>
<dbReference type="RefSeq" id="WP_184779025.1">
    <property type="nucleotide sequence ID" value="NZ_JACHMG010000001.1"/>
</dbReference>
<name>A0A840IP62_9PSEU</name>
<dbReference type="GO" id="GO:0016746">
    <property type="term" value="F:acyltransferase activity"/>
    <property type="evidence" value="ECO:0007669"/>
    <property type="project" value="UniProtKB-KW"/>
</dbReference>
<feature type="region of interest" description="Disordered" evidence="1">
    <location>
        <begin position="44"/>
        <end position="163"/>
    </location>
</feature>
<keyword evidence="2" id="KW-0012">Acyltransferase</keyword>
<dbReference type="AlphaFoldDB" id="A0A840IP62"/>
<dbReference type="Proteomes" id="UP000581769">
    <property type="component" value="Unassembled WGS sequence"/>
</dbReference>
<keyword evidence="3" id="KW-1185">Reference proteome</keyword>
<proteinExistence type="predicted"/>
<gene>
    <name evidence="2" type="ORF">BJY18_001631</name>
</gene>
<comment type="caution">
    <text evidence="2">The sequence shown here is derived from an EMBL/GenBank/DDBJ whole genome shotgun (WGS) entry which is preliminary data.</text>
</comment>
<evidence type="ECO:0000313" key="2">
    <source>
        <dbReference type="EMBL" id="MBB4684146.1"/>
    </source>
</evidence>
<dbReference type="EMBL" id="JACHMG010000001">
    <property type="protein sequence ID" value="MBB4684146.1"/>
    <property type="molecule type" value="Genomic_DNA"/>
</dbReference>
<organism evidence="2 3">
    <name type="scientific">Amycolatopsis jiangsuensis</name>
    <dbReference type="NCBI Taxonomy" id="1181879"/>
    <lineage>
        <taxon>Bacteria</taxon>
        <taxon>Bacillati</taxon>
        <taxon>Actinomycetota</taxon>
        <taxon>Actinomycetes</taxon>
        <taxon>Pseudonocardiales</taxon>
        <taxon>Pseudonocardiaceae</taxon>
        <taxon>Amycolatopsis</taxon>
    </lineage>
</organism>
<reference evidence="2 3" key="1">
    <citation type="submission" date="2020-08" db="EMBL/GenBank/DDBJ databases">
        <title>Sequencing the genomes of 1000 actinobacteria strains.</title>
        <authorList>
            <person name="Klenk H.-P."/>
        </authorList>
    </citation>
    <scope>NUCLEOTIDE SEQUENCE [LARGE SCALE GENOMIC DNA]</scope>
    <source>
        <strain evidence="2 3">DSM 45859</strain>
    </source>
</reference>
<feature type="compositionally biased region" description="Basic and acidic residues" evidence="1">
    <location>
        <begin position="44"/>
        <end position="83"/>
    </location>
</feature>
<keyword evidence="2" id="KW-0808">Transferase</keyword>
<evidence type="ECO:0000256" key="1">
    <source>
        <dbReference type="SAM" id="MobiDB-lite"/>
    </source>
</evidence>